<keyword evidence="1" id="KW-0732">Signal</keyword>
<reference evidence="3 4" key="1">
    <citation type="submission" date="2017-03" db="EMBL/GenBank/DDBJ databases">
        <authorList>
            <person name="Afonso C.L."/>
            <person name="Miller P.J."/>
            <person name="Scott M.A."/>
            <person name="Spackman E."/>
            <person name="Goraichik I."/>
            <person name="Dimitrov K.M."/>
            <person name="Suarez D.L."/>
            <person name="Swayne D.E."/>
        </authorList>
    </citation>
    <scope>NUCLEOTIDE SEQUENCE [LARGE SCALE GENOMIC DNA]</scope>
    <source>
        <strain evidence="3 4">CECT 8620</strain>
    </source>
</reference>
<keyword evidence="3" id="KW-0946">Virion</keyword>
<dbReference type="AlphaFoldDB" id="A0A1Y5SP53"/>
<dbReference type="RefSeq" id="WP_085836439.1">
    <property type="nucleotide sequence ID" value="NZ_FWFS01000006.1"/>
</dbReference>
<dbReference type="PANTHER" id="PTHR37089:SF3">
    <property type="entry name" value="EXPORTED PROTEIN"/>
    <property type="match status" value="1"/>
</dbReference>
<dbReference type="PANTHER" id="PTHR37089">
    <property type="entry name" value="PROTEIN U-RELATED"/>
    <property type="match status" value="1"/>
</dbReference>
<feature type="signal peptide" evidence="1">
    <location>
        <begin position="1"/>
        <end position="24"/>
    </location>
</feature>
<gene>
    <name evidence="3" type="ORF">AQS8620_01721</name>
</gene>
<protein>
    <submittedName>
        <fullName evidence="3">Spore Coat Protein U domain protein</fullName>
    </submittedName>
</protein>
<evidence type="ECO:0000256" key="1">
    <source>
        <dbReference type="SAM" id="SignalP"/>
    </source>
</evidence>
<proteinExistence type="predicted"/>
<dbReference type="InterPro" id="IPR053167">
    <property type="entry name" value="Spore_coat_component"/>
</dbReference>
<dbReference type="Proteomes" id="UP000193862">
    <property type="component" value="Unassembled WGS sequence"/>
</dbReference>
<keyword evidence="3" id="KW-0167">Capsid protein</keyword>
<evidence type="ECO:0000259" key="2">
    <source>
        <dbReference type="Pfam" id="PF05229"/>
    </source>
</evidence>
<organism evidence="3 4">
    <name type="scientific">Aquimixticola soesokkakensis</name>
    <dbReference type="NCBI Taxonomy" id="1519096"/>
    <lineage>
        <taxon>Bacteria</taxon>
        <taxon>Pseudomonadati</taxon>
        <taxon>Pseudomonadota</taxon>
        <taxon>Alphaproteobacteria</taxon>
        <taxon>Rhodobacterales</taxon>
        <taxon>Paracoccaceae</taxon>
        <taxon>Aquimixticola</taxon>
    </lineage>
</organism>
<evidence type="ECO:0000313" key="3">
    <source>
        <dbReference type="EMBL" id="SLN43484.1"/>
    </source>
</evidence>
<feature type="domain" description="Spore coat protein U/FanG" evidence="2">
    <location>
        <begin position="19"/>
        <end position="148"/>
    </location>
</feature>
<dbReference type="PROSITE" id="PS51257">
    <property type="entry name" value="PROKAR_LIPOPROTEIN"/>
    <property type="match status" value="1"/>
</dbReference>
<sequence>MSRFFRLLCCVLCALFVSTVAASAQSCEARVSDLNFGAVSLRAGASATTSGTLTVSCRGALVSPVGACVRFGAGSGGAASGMSPRYMTGSKGSVPYILRPYGNSAANGVLTSVYVSVPVLLGSGSTTIPIYAEVLNSASALSSGSFSSSFSAGSDVELSYGVLSCGLLGTVTPVPGFNVTAGVVESCDLSVGSLNFGQVSGLGFKPADAVASIDMRCTEDTDYTISLGLGTGTGVSDPAYRKLSSGIDTLDYGLFMDSARTQVWGSAPAQQVGGTGNGLTQRFSVFGRIYQGQAPKIGVYTDSVVVTVNY</sequence>
<name>A0A1Y5SP53_9RHOB</name>
<feature type="chain" id="PRO_5012554388" evidence="1">
    <location>
        <begin position="25"/>
        <end position="310"/>
    </location>
</feature>
<dbReference type="EMBL" id="FWFS01000006">
    <property type="protein sequence ID" value="SLN43484.1"/>
    <property type="molecule type" value="Genomic_DNA"/>
</dbReference>
<dbReference type="Pfam" id="PF05229">
    <property type="entry name" value="SCPU"/>
    <property type="match status" value="2"/>
</dbReference>
<dbReference type="SMART" id="SM00972">
    <property type="entry name" value="SCPU"/>
    <property type="match status" value="2"/>
</dbReference>
<accession>A0A1Y5SP53</accession>
<keyword evidence="4" id="KW-1185">Reference proteome</keyword>
<dbReference type="OrthoDB" id="7478692at2"/>
<dbReference type="InterPro" id="IPR007893">
    <property type="entry name" value="Spore_coat_U/FanG"/>
</dbReference>
<feature type="domain" description="Spore coat protein U/FanG" evidence="2">
    <location>
        <begin position="177"/>
        <end position="307"/>
    </location>
</feature>
<evidence type="ECO:0000313" key="4">
    <source>
        <dbReference type="Proteomes" id="UP000193862"/>
    </source>
</evidence>